<organism evidence="2 3">
    <name type="scientific">Krasilnikovia cinnamomea</name>
    <dbReference type="NCBI Taxonomy" id="349313"/>
    <lineage>
        <taxon>Bacteria</taxon>
        <taxon>Bacillati</taxon>
        <taxon>Actinomycetota</taxon>
        <taxon>Actinomycetes</taxon>
        <taxon>Micromonosporales</taxon>
        <taxon>Micromonosporaceae</taxon>
        <taxon>Krasilnikovia</taxon>
    </lineage>
</organism>
<feature type="transmembrane region" description="Helical" evidence="1">
    <location>
        <begin position="48"/>
        <end position="67"/>
    </location>
</feature>
<evidence type="ECO:0000313" key="3">
    <source>
        <dbReference type="Proteomes" id="UP000292564"/>
    </source>
</evidence>
<reference evidence="2 3" key="1">
    <citation type="submission" date="2019-02" db="EMBL/GenBank/DDBJ databases">
        <title>Sequencing the genomes of 1000 actinobacteria strains.</title>
        <authorList>
            <person name="Klenk H.-P."/>
        </authorList>
    </citation>
    <scope>NUCLEOTIDE SEQUENCE [LARGE SCALE GENOMIC DNA]</scope>
    <source>
        <strain evidence="2 3">DSM 45162</strain>
    </source>
</reference>
<gene>
    <name evidence="2" type="ORF">EV385_3141</name>
</gene>
<name>A0A4V2G760_9ACTN</name>
<proteinExistence type="predicted"/>
<keyword evidence="1" id="KW-0472">Membrane</keyword>
<dbReference type="OrthoDB" id="4826010at2"/>
<dbReference type="EMBL" id="SHKY01000001">
    <property type="protein sequence ID" value="RZU51326.1"/>
    <property type="molecule type" value="Genomic_DNA"/>
</dbReference>
<feature type="transmembrane region" description="Helical" evidence="1">
    <location>
        <begin position="88"/>
        <end position="110"/>
    </location>
</feature>
<evidence type="ECO:0000313" key="2">
    <source>
        <dbReference type="EMBL" id="RZU51326.1"/>
    </source>
</evidence>
<comment type="caution">
    <text evidence="2">The sequence shown here is derived from an EMBL/GenBank/DDBJ whole genome shotgun (WGS) entry which is preliminary data.</text>
</comment>
<keyword evidence="3" id="KW-1185">Reference proteome</keyword>
<keyword evidence="1" id="KW-1133">Transmembrane helix</keyword>
<feature type="transmembrane region" description="Helical" evidence="1">
    <location>
        <begin position="20"/>
        <end position="36"/>
    </location>
</feature>
<feature type="transmembrane region" description="Helical" evidence="1">
    <location>
        <begin position="116"/>
        <end position="137"/>
    </location>
</feature>
<evidence type="ECO:0000256" key="1">
    <source>
        <dbReference type="SAM" id="Phobius"/>
    </source>
</evidence>
<protein>
    <submittedName>
        <fullName evidence="2">Uncharacterized protein</fullName>
    </submittedName>
</protein>
<keyword evidence="1" id="KW-0812">Transmembrane</keyword>
<dbReference type="RefSeq" id="WP_130513342.1">
    <property type="nucleotide sequence ID" value="NZ_SHKY01000001.1"/>
</dbReference>
<sequence length="175" mass="19495">MTDTGTRSPREEAKRRLRSLALLELLNIPLQAWLWFSLTALPLTVANLAGFGAFALLLVVAAAYWSLKLRQLRRREPLLPGHRLLATARVVLPVALAAVLIVCIVAAVRLPGAQSWPGLAFGIFAVLEYINYFHVQLMHDTRADLRRLITVGFRPAHLARDLARHRQRGRGPSPS</sequence>
<dbReference type="Proteomes" id="UP000292564">
    <property type="component" value="Unassembled WGS sequence"/>
</dbReference>
<dbReference type="AlphaFoldDB" id="A0A4V2G760"/>
<accession>A0A4V2G760</accession>